<evidence type="ECO:0000313" key="3">
    <source>
        <dbReference type="Proteomes" id="UP000252519"/>
    </source>
</evidence>
<dbReference type="EMBL" id="JOJR01000689">
    <property type="protein sequence ID" value="RCN35205.1"/>
    <property type="molecule type" value="Genomic_DNA"/>
</dbReference>
<dbReference type="Proteomes" id="UP000252519">
    <property type="component" value="Unassembled WGS sequence"/>
</dbReference>
<comment type="caution">
    <text evidence="2">The sequence shown here is derived from an EMBL/GenBank/DDBJ whole genome shotgun (WGS) entry which is preliminary data.</text>
</comment>
<keyword evidence="1" id="KW-0175">Coiled coil</keyword>
<keyword evidence="3" id="KW-1185">Reference proteome</keyword>
<proteinExistence type="predicted"/>
<reference evidence="2 3" key="1">
    <citation type="submission" date="2014-10" db="EMBL/GenBank/DDBJ databases">
        <title>Draft genome of the hookworm Ancylostoma caninum.</title>
        <authorList>
            <person name="Mitreva M."/>
        </authorList>
    </citation>
    <scope>NUCLEOTIDE SEQUENCE [LARGE SCALE GENOMIC DNA]</scope>
    <source>
        <strain evidence="2 3">Baltimore</strain>
    </source>
</reference>
<dbReference type="OrthoDB" id="5905226at2759"/>
<evidence type="ECO:0000256" key="1">
    <source>
        <dbReference type="SAM" id="Coils"/>
    </source>
</evidence>
<dbReference type="AlphaFoldDB" id="A0A368FWS3"/>
<protein>
    <submittedName>
        <fullName evidence="2">Uncharacterized protein</fullName>
    </submittedName>
</protein>
<name>A0A368FWS3_ANCCA</name>
<gene>
    <name evidence="2" type="ORF">ANCCAN_18939</name>
</gene>
<evidence type="ECO:0000313" key="2">
    <source>
        <dbReference type="EMBL" id="RCN35205.1"/>
    </source>
</evidence>
<sequence length="199" mass="21922">MSTIDSVLQMLVSHMDQSTAADPEGSMGDPIDVLQLLPSDELSHDREERLEPDVATDQILSGLLAYETMLLEQLEKISLAREQLEKAKREASTNAQSLIKKNVDAIALIADVHTVYQKKHNSIVNSWKAAELDQSERYGIFPHGTSPASLSGPVEGDAIVEESPPSSLVEGTNRIVQARVEDDMDLPIEEENMICQDEI</sequence>
<accession>A0A368FWS3</accession>
<organism evidence="2 3">
    <name type="scientific">Ancylostoma caninum</name>
    <name type="common">Dog hookworm</name>
    <dbReference type="NCBI Taxonomy" id="29170"/>
    <lineage>
        <taxon>Eukaryota</taxon>
        <taxon>Metazoa</taxon>
        <taxon>Ecdysozoa</taxon>
        <taxon>Nematoda</taxon>
        <taxon>Chromadorea</taxon>
        <taxon>Rhabditida</taxon>
        <taxon>Rhabditina</taxon>
        <taxon>Rhabditomorpha</taxon>
        <taxon>Strongyloidea</taxon>
        <taxon>Ancylostomatidae</taxon>
        <taxon>Ancylostomatinae</taxon>
        <taxon>Ancylostoma</taxon>
    </lineage>
</organism>
<feature type="coiled-coil region" evidence="1">
    <location>
        <begin position="70"/>
        <end position="101"/>
    </location>
</feature>